<dbReference type="Proteomes" id="UP000297245">
    <property type="component" value="Unassembled WGS sequence"/>
</dbReference>
<dbReference type="GO" id="GO:0006310">
    <property type="term" value="P:DNA recombination"/>
    <property type="evidence" value="ECO:0007669"/>
    <property type="project" value="UniProtKB-KW"/>
</dbReference>
<dbReference type="PANTHER" id="PTHR47642:SF7">
    <property type="entry name" value="ATP-DEPENDENT DNA HELICASE PIF1"/>
    <property type="match status" value="1"/>
</dbReference>
<accession>A0A4S8MCC8</accession>
<dbReference type="InterPro" id="IPR010285">
    <property type="entry name" value="DNA_helicase_pif1-like_DEAD"/>
</dbReference>
<dbReference type="InterPro" id="IPR027417">
    <property type="entry name" value="P-loop_NTPase"/>
</dbReference>
<dbReference type="EMBL" id="ML179109">
    <property type="protein sequence ID" value="THV00100.1"/>
    <property type="molecule type" value="Genomic_DNA"/>
</dbReference>
<dbReference type="Pfam" id="PF05970">
    <property type="entry name" value="PIF1"/>
    <property type="match status" value="1"/>
</dbReference>
<dbReference type="PANTHER" id="PTHR47642">
    <property type="entry name" value="ATP-DEPENDENT DNA HELICASE"/>
    <property type="match status" value="1"/>
</dbReference>
<protein>
    <recommendedName>
        <fullName evidence="1">ATP-dependent DNA helicase</fullName>
        <ecNumber evidence="1">5.6.2.3</ecNumber>
    </recommendedName>
</protein>
<comment type="similarity">
    <text evidence="1">Belongs to the helicase family.</text>
</comment>
<dbReference type="OrthoDB" id="432234at2759"/>
<dbReference type="SUPFAM" id="SSF52540">
    <property type="entry name" value="P-loop containing nucleoside triphosphate hydrolases"/>
    <property type="match status" value="1"/>
</dbReference>
<dbReference type="Gene3D" id="3.40.50.300">
    <property type="entry name" value="P-loop containing nucleotide triphosphate hydrolases"/>
    <property type="match status" value="1"/>
</dbReference>
<organism evidence="3 4">
    <name type="scientific">Dendrothele bispora (strain CBS 962.96)</name>
    <dbReference type="NCBI Taxonomy" id="1314807"/>
    <lineage>
        <taxon>Eukaryota</taxon>
        <taxon>Fungi</taxon>
        <taxon>Dikarya</taxon>
        <taxon>Basidiomycota</taxon>
        <taxon>Agaricomycotina</taxon>
        <taxon>Agaricomycetes</taxon>
        <taxon>Agaricomycetidae</taxon>
        <taxon>Agaricales</taxon>
        <taxon>Agaricales incertae sedis</taxon>
        <taxon>Dendrothele</taxon>
    </lineage>
</organism>
<dbReference type="InterPro" id="IPR051055">
    <property type="entry name" value="PIF1_helicase"/>
</dbReference>
<evidence type="ECO:0000313" key="4">
    <source>
        <dbReference type="Proteomes" id="UP000297245"/>
    </source>
</evidence>
<dbReference type="GO" id="GO:0000723">
    <property type="term" value="P:telomere maintenance"/>
    <property type="evidence" value="ECO:0007669"/>
    <property type="project" value="InterPro"/>
</dbReference>
<keyword evidence="1" id="KW-0234">DNA repair</keyword>
<keyword evidence="1" id="KW-0067">ATP-binding</keyword>
<keyword evidence="1" id="KW-0547">Nucleotide-binding</keyword>
<evidence type="ECO:0000256" key="1">
    <source>
        <dbReference type="RuleBase" id="RU363044"/>
    </source>
</evidence>
<proteinExistence type="inferred from homology"/>
<evidence type="ECO:0000259" key="2">
    <source>
        <dbReference type="Pfam" id="PF05970"/>
    </source>
</evidence>
<keyword evidence="1" id="KW-0347">Helicase</keyword>
<keyword evidence="1" id="KW-0233">DNA recombination</keyword>
<dbReference type="GO" id="GO:0006281">
    <property type="term" value="P:DNA repair"/>
    <property type="evidence" value="ECO:0007669"/>
    <property type="project" value="UniProtKB-KW"/>
</dbReference>
<keyword evidence="4" id="KW-1185">Reference proteome</keyword>
<dbReference type="AlphaFoldDB" id="A0A4S8MCC8"/>
<comment type="cofactor">
    <cofactor evidence="1">
        <name>Mg(2+)</name>
        <dbReference type="ChEBI" id="CHEBI:18420"/>
    </cofactor>
</comment>
<feature type="domain" description="DNA helicase Pif1-like DEAD-box helicase" evidence="2">
    <location>
        <begin position="14"/>
        <end position="86"/>
    </location>
</feature>
<keyword evidence="1" id="KW-0227">DNA damage</keyword>
<dbReference type="EC" id="5.6.2.3" evidence="1"/>
<sequence>MIGCGFLLRISKALSKAKHNALPFGGINIIFAGDFAQLPPVSDPRLFSQIKTKADSERSQNSAFGKLLWFAVDTVVVLNEVMRQSGVSNLCFVGLLSRLRTDIDWTNPSWQTAPVIVAENRVKDALNAQAADAFARHTGRTLHWYHALDTRNGRQVPELLQSRLE</sequence>
<dbReference type="GO" id="GO:0016887">
    <property type="term" value="F:ATP hydrolysis activity"/>
    <property type="evidence" value="ECO:0007669"/>
    <property type="project" value="RHEA"/>
</dbReference>
<reference evidence="3 4" key="1">
    <citation type="journal article" date="2019" name="Nat. Ecol. Evol.">
        <title>Megaphylogeny resolves global patterns of mushroom evolution.</title>
        <authorList>
            <person name="Varga T."/>
            <person name="Krizsan K."/>
            <person name="Foldi C."/>
            <person name="Dima B."/>
            <person name="Sanchez-Garcia M."/>
            <person name="Sanchez-Ramirez S."/>
            <person name="Szollosi G.J."/>
            <person name="Szarkandi J.G."/>
            <person name="Papp V."/>
            <person name="Albert L."/>
            <person name="Andreopoulos W."/>
            <person name="Angelini C."/>
            <person name="Antonin V."/>
            <person name="Barry K.W."/>
            <person name="Bougher N.L."/>
            <person name="Buchanan P."/>
            <person name="Buyck B."/>
            <person name="Bense V."/>
            <person name="Catcheside P."/>
            <person name="Chovatia M."/>
            <person name="Cooper J."/>
            <person name="Damon W."/>
            <person name="Desjardin D."/>
            <person name="Finy P."/>
            <person name="Geml J."/>
            <person name="Haridas S."/>
            <person name="Hughes K."/>
            <person name="Justo A."/>
            <person name="Karasinski D."/>
            <person name="Kautmanova I."/>
            <person name="Kiss B."/>
            <person name="Kocsube S."/>
            <person name="Kotiranta H."/>
            <person name="LaButti K.M."/>
            <person name="Lechner B.E."/>
            <person name="Liimatainen K."/>
            <person name="Lipzen A."/>
            <person name="Lukacs Z."/>
            <person name="Mihaltcheva S."/>
            <person name="Morgado L.N."/>
            <person name="Niskanen T."/>
            <person name="Noordeloos M.E."/>
            <person name="Ohm R.A."/>
            <person name="Ortiz-Santana B."/>
            <person name="Ovrebo C."/>
            <person name="Racz N."/>
            <person name="Riley R."/>
            <person name="Savchenko A."/>
            <person name="Shiryaev A."/>
            <person name="Soop K."/>
            <person name="Spirin V."/>
            <person name="Szebenyi C."/>
            <person name="Tomsovsky M."/>
            <person name="Tulloss R.E."/>
            <person name="Uehling J."/>
            <person name="Grigoriev I.V."/>
            <person name="Vagvolgyi C."/>
            <person name="Papp T."/>
            <person name="Martin F.M."/>
            <person name="Miettinen O."/>
            <person name="Hibbett D.S."/>
            <person name="Nagy L.G."/>
        </authorList>
    </citation>
    <scope>NUCLEOTIDE SEQUENCE [LARGE SCALE GENOMIC DNA]</scope>
    <source>
        <strain evidence="3 4">CBS 962.96</strain>
    </source>
</reference>
<evidence type="ECO:0000313" key="3">
    <source>
        <dbReference type="EMBL" id="THV00100.1"/>
    </source>
</evidence>
<gene>
    <name evidence="3" type="ORF">K435DRAFT_657717</name>
</gene>
<keyword evidence="1" id="KW-0378">Hydrolase</keyword>
<name>A0A4S8MCC8_DENBC</name>
<comment type="catalytic activity">
    <reaction evidence="1">
        <text>ATP + H2O = ADP + phosphate + H(+)</text>
        <dbReference type="Rhea" id="RHEA:13065"/>
        <dbReference type="ChEBI" id="CHEBI:15377"/>
        <dbReference type="ChEBI" id="CHEBI:15378"/>
        <dbReference type="ChEBI" id="CHEBI:30616"/>
        <dbReference type="ChEBI" id="CHEBI:43474"/>
        <dbReference type="ChEBI" id="CHEBI:456216"/>
        <dbReference type="EC" id="5.6.2.3"/>
    </reaction>
</comment>
<dbReference type="GO" id="GO:0005524">
    <property type="term" value="F:ATP binding"/>
    <property type="evidence" value="ECO:0007669"/>
    <property type="project" value="UniProtKB-KW"/>
</dbReference>
<dbReference type="GO" id="GO:0043139">
    <property type="term" value="F:5'-3' DNA helicase activity"/>
    <property type="evidence" value="ECO:0007669"/>
    <property type="project" value="UniProtKB-EC"/>
</dbReference>